<evidence type="ECO:0000259" key="1">
    <source>
        <dbReference type="Pfam" id="PF08878"/>
    </source>
</evidence>
<evidence type="ECO:0000313" key="2">
    <source>
        <dbReference type="EMBL" id="SFT71681.1"/>
    </source>
</evidence>
<proteinExistence type="predicted"/>
<dbReference type="OrthoDB" id="2079328at2"/>
<dbReference type="STRING" id="305507.SAMN04489724_1788"/>
<gene>
    <name evidence="2" type="ORF">SAMN04489724_1788</name>
</gene>
<dbReference type="InterPro" id="IPR014976">
    <property type="entry name" value="AbpA_HamA_C"/>
</dbReference>
<keyword evidence="3" id="KW-1185">Reference proteome</keyword>
<sequence>MTKQIELIGNHPKEDHPFGSWLDANDIPATATKCHRELTEKNEEENEDLILWMANTLVKHHYSTFRLEQLKKKYKELGFEKYAEQYRKLPIVDKVKKGNATEILLTEYIQSTLNRELIKVFKLKYNPNVDQAIKGDDTLMVDLFESEGGNDLKIYLGESKFRKKPSRQVVNDVSASLEKEKMPLSYSFLVEEIAKSDVELALKLDDFIVQDIKDKGQLIYTGLLFSNKDTSRFVESNLNNDNPELIFISIGIKNPENFINLVFEKANQLIANPSAL</sequence>
<feature type="domain" description="Anti-bacteriophage protein A/HamA C-terminal" evidence="1">
    <location>
        <begin position="18"/>
        <end position="266"/>
    </location>
</feature>
<evidence type="ECO:0000313" key="3">
    <source>
        <dbReference type="Proteomes" id="UP000199673"/>
    </source>
</evidence>
<dbReference type="Pfam" id="PF08878">
    <property type="entry name" value="HamA"/>
    <property type="match status" value="1"/>
</dbReference>
<reference evidence="3" key="1">
    <citation type="submission" date="2016-10" db="EMBL/GenBank/DDBJ databases">
        <authorList>
            <person name="Varghese N."/>
            <person name="Submissions S."/>
        </authorList>
    </citation>
    <scope>NUCLEOTIDE SEQUENCE [LARGE SCALE GENOMIC DNA]</scope>
    <source>
        <strain evidence="3">DSM 23445</strain>
    </source>
</reference>
<organism evidence="2 3">
    <name type="scientific">Algoriphagus locisalis</name>
    <dbReference type="NCBI Taxonomy" id="305507"/>
    <lineage>
        <taxon>Bacteria</taxon>
        <taxon>Pseudomonadati</taxon>
        <taxon>Bacteroidota</taxon>
        <taxon>Cytophagia</taxon>
        <taxon>Cytophagales</taxon>
        <taxon>Cyclobacteriaceae</taxon>
        <taxon>Algoriphagus</taxon>
    </lineage>
</organism>
<dbReference type="RefSeq" id="WP_091692316.1">
    <property type="nucleotide sequence ID" value="NZ_FPBF01000002.1"/>
</dbReference>
<accession>A0A1I7A9R9</accession>
<dbReference type="Proteomes" id="UP000199673">
    <property type="component" value="Unassembled WGS sequence"/>
</dbReference>
<protein>
    <recommendedName>
        <fullName evidence="1">Anti-bacteriophage protein A/HamA C-terminal domain-containing protein</fullName>
    </recommendedName>
</protein>
<name>A0A1I7A9R9_9BACT</name>
<dbReference type="EMBL" id="FPBF01000002">
    <property type="protein sequence ID" value="SFT71681.1"/>
    <property type="molecule type" value="Genomic_DNA"/>
</dbReference>
<dbReference type="AlphaFoldDB" id="A0A1I7A9R9"/>